<evidence type="ECO:0000313" key="3">
    <source>
        <dbReference type="EMBL" id="PAP78078.1"/>
    </source>
</evidence>
<dbReference type="PANTHER" id="PTHR10003">
    <property type="entry name" value="SUPEROXIDE DISMUTASE CU-ZN -RELATED"/>
    <property type="match status" value="1"/>
</dbReference>
<dbReference type="Proteomes" id="UP000216339">
    <property type="component" value="Unassembled WGS sequence"/>
</dbReference>
<dbReference type="Gene3D" id="2.60.40.200">
    <property type="entry name" value="Superoxide dismutase, copper/zinc binding domain"/>
    <property type="match status" value="1"/>
</dbReference>
<dbReference type="SUPFAM" id="SSF49329">
    <property type="entry name" value="Cu,Zn superoxide dismutase-like"/>
    <property type="match status" value="1"/>
</dbReference>
<dbReference type="EMBL" id="MQWD01000001">
    <property type="protein sequence ID" value="PAP78078.1"/>
    <property type="molecule type" value="Genomic_DNA"/>
</dbReference>
<protein>
    <recommendedName>
        <fullName evidence="2">Superoxide dismutase copper/zinc binding domain-containing protein</fullName>
    </recommendedName>
</protein>
<sequence>MALALAATACEPAPPAPAPVVAADSMGMASPLPPDTVDVQGVTEARAVIAPVGDGEVEGAVTFTRVAGGVRVHASLEGLSASDFHALQVLRGRDCDADPTVHLGAEAGAPHGGPYSPPGLRHAGDLGNVRGDDGDGRYDRIDPELSLDGTASLVGRAVVLRAGRDDAASPDGAAGDVIGCGIAERVR</sequence>
<evidence type="ECO:0000259" key="2">
    <source>
        <dbReference type="Pfam" id="PF00080"/>
    </source>
</evidence>
<dbReference type="InterPro" id="IPR001424">
    <property type="entry name" value="SOD_Cu_Zn_dom"/>
</dbReference>
<evidence type="ECO:0000256" key="1">
    <source>
        <dbReference type="ARBA" id="ARBA00010457"/>
    </source>
</evidence>
<dbReference type="GO" id="GO:0005507">
    <property type="term" value="F:copper ion binding"/>
    <property type="evidence" value="ECO:0007669"/>
    <property type="project" value="InterPro"/>
</dbReference>
<gene>
    <name evidence="3" type="ORF">BSZ37_17365</name>
</gene>
<dbReference type="InterPro" id="IPR036423">
    <property type="entry name" value="SOD-like_Cu/Zn_dom_sf"/>
</dbReference>
<dbReference type="InterPro" id="IPR024134">
    <property type="entry name" value="SOD_Cu/Zn_/chaperone"/>
</dbReference>
<dbReference type="AlphaFoldDB" id="A0A271J462"/>
<evidence type="ECO:0000313" key="4">
    <source>
        <dbReference type="Proteomes" id="UP000216339"/>
    </source>
</evidence>
<comment type="caution">
    <text evidence="3">The sequence shown here is derived from an EMBL/GenBank/DDBJ whole genome shotgun (WGS) entry which is preliminary data.</text>
</comment>
<accession>A0A271J462</accession>
<feature type="domain" description="Superoxide dismutase copper/zinc binding" evidence="2">
    <location>
        <begin position="57"/>
        <end position="182"/>
    </location>
</feature>
<reference evidence="3 4" key="1">
    <citation type="submission" date="2016-11" db="EMBL/GenBank/DDBJ databases">
        <title>Study of marine rhodopsin-containing bacteria.</title>
        <authorList>
            <person name="Yoshizawa S."/>
            <person name="Kumagai Y."/>
            <person name="Kogure K."/>
        </authorList>
    </citation>
    <scope>NUCLEOTIDE SEQUENCE [LARGE SCALE GENOMIC DNA]</scope>
    <source>
        <strain evidence="3 4">SAORIC-28</strain>
    </source>
</reference>
<proteinExistence type="inferred from homology"/>
<dbReference type="PRINTS" id="PR00068">
    <property type="entry name" value="CUZNDISMTASE"/>
</dbReference>
<name>A0A271J462_9BACT</name>
<dbReference type="GO" id="GO:0006801">
    <property type="term" value="P:superoxide metabolic process"/>
    <property type="evidence" value="ECO:0007669"/>
    <property type="project" value="InterPro"/>
</dbReference>
<comment type="similarity">
    <text evidence="1">Belongs to the Cu-Zn superoxide dismutase family.</text>
</comment>
<organism evidence="3 4">
    <name type="scientific">Rubrivirga marina</name>
    <dbReference type="NCBI Taxonomy" id="1196024"/>
    <lineage>
        <taxon>Bacteria</taxon>
        <taxon>Pseudomonadati</taxon>
        <taxon>Rhodothermota</taxon>
        <taxon>Rhodothermia</taxon>
        <taxon>Rhodothermales</taxon>
        <taxon>Rubricoccaceae</taxon>
        <taxon>Rubrivirga</taxon>
    </lineage>
</organism>
<dbReference type="Pfam" id="PF00080">
    <property type="entry name" value="Sod_Cu"/>
    <property type="match status" value="1"/>
</dbReference>
<keyword evidence="4" id="KW-1185">Reference proteome</keyword>